<gene>
    <name evidence="6" type="ORF">ABXR19_01270</name>
</gene>
<keyword evidence="4" id="KW-1133">Transmembrane helix</keyword>
<protein>
    <submittedName>
        <fullName evidence="6">OmpA family protein</fullName>
    </submittedName>
</protein>
<proteinExistence type="predicted"/>
<dbReference type="InterPro" id="IPR006665">
    <property type="entry name" value="OmpA-like"/>
</dbReference>
<evidence type="ECO:0000256" key="1">
    <source>
        <dbReference type="ARBA" id="ARBA00004370"/>
    </source>
</evidence>
<dbReference type="EMBL" id="JBEWZI010000001">
    <property type="protein sequence ID" value="MET7012800.1"/>
    <property type="molecule type" value="Genomic_DNA"/>
</dbReference>
<evidence type="ECO:0000256" key="3">
    <source>
        <dbReference type="PROSITE-ProRule" id="PRU00473"/>
    </source>
</evidence>
<dbReference type="Proteomes" id="UP001549691">
    <property type="component" value="Unassembled WGS sequence"/>
</dbReference>
<evidence type="ECO:0000259" key="5">
    <source>
        <dbReference type="PROSITE" id="PS51123"/>
    </source>
</evidence>
<comment type="caution">
    <text evidence="6">The sequence shown here is derived from an EMBL/GenBank/DDBJ whole genome shotgun (WGS) entry which is preliminary data.</text>
</comment>
<dbReference type="InterPro" id="IPR006664">
    <property type="entry name" value="OMP_bac"/>
</dbReference>
<organism evidence="6 7">
    <name type="scientific">Uliginosibacterium flavum</name>
    <dbReference type="NCBI Taxonomy" id="1396831"/>
    <lineage>
        <taxon>Bacteria</taxon>
        <taxon>Pseudomonadati</taxon>
        <taxon>Pseudomonadota</taxon>
        <taxon>Betaproteobacteria</taxon>
        <taxon>Rhodocyclales</taxon>
        <taxon>Zoogloeaceae</taxon>
        <taxon>Uliginosibacterium</taxon>
    </lineage>
</organism>
<dbReference type="InterPro" id="IPR036737">
    <property type="entry name" value="OmpA-like_sf"/>
</dbReference>
<sequence>MQSDEEIGIGGIGLLLGGLILLCVVGVIGLGMYSSQAGSHNASKANSSEAPAPKGEAMAKIYFEINSADMPAEAGGAIETIRERATVVPNLIVLVSGYHDPSGDPKQNAALAKQRAEAARDALIAAGIPAERIRLRKPEVISGNEDLQEARRVDIRLQ</sequence>
<reference evidence="6 7" key="1">
    <citation type="submission" date="2024-07" db="EMBL/GenBank/DDBJ databases">
        <title>Uliginosibacterium flavum JJ3220;KACC:17644.</title>
        <authorList>
            <person name="Kim M.K."/>
        </authorList>
    </citation>
    <scope>NUCLEOTIDE SEQUENCE [LARGE SCALE GENOMIC DNA]</scope>
    <source>
        <strain evidence="6 7">KACC:17644</strain>
    </source>
</reference>
<evidence type="ECO:0000256" key="4">
    <source>
        <dbReference type="SAM" id="Phobius"/>
    </source>
</evidence>
<evidence type="ECO:0000256" key="2">
    <source>
        <dbReference type="ARBA" id="ARBA00023136"/>
    </source>
</evidence>
<feature type="domain" description="OmpA-like" evidence="5">
    <location>
        <begin position="50"/>
        <end position="158"/>
    </location>
</feature>
<dbReference type="Gene3D" id="3.30.1330.60">
    <property type="entry name" value="OmpA-like domain"/>
    <property type="match status" value="1"/>
</dbReference>
<dbReference type="Pfam" id="PF00691">
    <property type="entry name" value="OmpA"/>
    <property type="match status" value="1"/>
</dbReference>
<comment type="subcellular location">
    <subcellularLocation>
        <location evidence="1">Membrane</location>
    </subcellularLocation>
</comment>
<dbReference type="PROSITE" id="PS51123">
    <property type="entry name" value="OMPA_2"/>
    <property type="match status" value="1"/>
</dbReference>
<evidence type="ECO:0000313" key="6">
    <source>
        <dbReference type="EMBL" id="MET7012800.1"/>
    </source>
</evidence>
<keyword evidence="4" id="KW-0812">Transmembrane</keyword>
<keyword evidence="2 3" id="KW-0472">Membrane</keyword>
<dbReference type="SUPFAM" id="SSF103088">
    <property type="entry name" value="OmpA-like"/>
    <property type="match status" value="1"/>
</dbReference>
<dbReference type="RefSeq" id="WP_354599259.1">
    <property type="nucleotide sequence ID" value="NZ_JBEWZI010000001.1"/>
</dbReference>
<name>A0ABV2TFV8_9RHOO</name>
<dbReference type="CDD" id="cd07185">
    <property type="entry name" value="OmpA_C-like"/>
    <property type="match status" value="1"/>
</dbReference>
<dbReference type="PRINTS" id="PR01021">
    <property type="entry name" value="OMPADOMAIN"/>
</dbReference>
<evidence type="ECO:0000313" key="7">
    <source>
        <dbReference type="Proteomes" id="UP001549691"/>
    </source>
</evidence>
<accession>A0ABV2TFV8</accession>
<keyword evidence="7" id="KW-1185">Reference proteome</keyword>
<feature type="transmembrane region" description="Helical" evidence="4">
    <location>
        <begin position="12"/>
        <end position="33"/>
    </location>
</feature>